<evidence type="ECO:0000313" key="2">
    <source>
        <dbReference type="Proteomes" id="UP001497680"/>
    </source>
</evidence>
<accession>A0ACC0CZ15</accession>
<sequence length="201" mass="22716">MPQWNFSMARPQGGPRSGRDREKTAYKTTGSGTLKNPKIVWNYDMIGPRAPKDRTLTESLKHMEEVEKMVKSQAATLECTHAWIIAVPHPSTVHETPTGERYLIEDGPHITVRYGTGDNWCLFSSHIYTGENPDGTLFLLRDDGGPNPQIWAWGEYPDHLIPPGSQATPWNTTAPVILKTLSTKQELREKKGNRRVKKVRN</sequence>
<dbReference type="EMBL" id="MU394324">
    <property type="protein sequence ID" value="KAI6085572.1"/>
    <property type="molecule type" value="Genomic_DNA"/>
</dbReference>
<protein>
    <submittedName>
        <fullName evidence="1">Uncharacterized protein</fullName>
    </submittedName>
</protein>
<comment type="caution">
    <text evidence="1">The sequence shown here is derived from an EMBL/GenBank/DDBJ whole genome shotgun (WGS) entry which is preliminary data.</text>
</comment>
<organism evidence="1 2">
    <name type="scientific">Hypoxylon rubiginosum</name>
    <dbReference type="NCBI Taxonomy" id="110542"/>
    <lineage>
        <taxon>Eukaryota</taxon>
        <taxon>Fungi</taxon>
        <taxon>Dikarya</taxon>
        <taxon>Ascomycota</taxon>
        <taxon>Pezizomycotina</taxon>
        <taxon>Sordariomycetes</taxon>
        <taxon>Xylariomycetidae</taxon>
        <taxon>Xylariales</taxon>
        <taxon>Hypoxylaceae</taxon>
        <taxon>Hypoxylon</taxon>
    </lineage>
</organism>
<name>A0ACC0CZ15_9PEZI</name>
<evidence type="ECO:0000313" key="1">
    <source>
        <dbReference type="EMBL" id="KAI6085572.1"/>
    </source>
</evidence>
<keyword evidence="2" id="KW-1185">Reference proteome</keyword>
<proteinExistence type="predicted"/>
<gene>
    <name evidence="1" type="ORF">F4821DRAFT_260899</name>
</gene>
<reference evidence="1 2" key="1">
    <citation type="journal article" date="2022" name="New Phytol.">
        <title>Ecological generalism drives hyperdiversity of secondary metabolite gene clusters in xylarialean endophytes.</title>
        <authorList>
            <person name="Franco M.E.E."/>
            <person name="Wisecaver J.H."/>
            <person name="Arnold A.E."/>
            <person name="Ju Y.M."/>
            <person name="Slot J.C."/>
            <person name="Ahrendt S."/>
            <person name="Moore L.P."/>
            <person name="Eastman K.E."/>
            <person name="Scott K."/>
            <person name="Konkel Z."/>
            <person name="Mondo S.J."/>
            <person name="Kuo A."/>
            <person name="Hayes R.D."/>
            <person name="Haridas S."/>
            <person name="Andreopoulos B."/>
            <person name="Riley R."/>
            <person name="LaButti K."/>
            <person name="Pangilinan J."/>
            <person name="Lipzen A."/>
            <person name="Amirebrahimi M."/>
            <person name="Yan J."/>
            <person name="Adam C."/>
            <person name="Keymanesh K."/>
            <person name="Ng V."/>
            <person name="Louie K."/>
            <person name="Northen T."/>
            <person name="Drula E."/>
            <person name="Henrissat B."/>
            <person name="Hsieh H.M."/>
            <person name="Youens-Clark K."/>
            <person name="Lutzoni F."/>
            <person name="Miadlikowska J."/>
            <person name="Eastwood D.C."/>
            <person name="Hamelin R.C."/>
            <person name="Grigoriev I.V."/>
            <person name="U'Ren J.M."/>
        </authorList>
    </citation>
    <scope>NUCLEOTIDE SEQUENCE [LARGE SCALE GENOMIC DNA]</scope>
    <source>
        <strain evidence="1 2">ER1909</strain>
    </source>
</reference>
<dbReference type="Proteomes" id="UP001497680">
    <property type="component" value="Unassembled WGS sequence"/>
</dbReference>